<evidence type="ECO:0000256" key="3">
    <source>
        <dbReference type="ARBA" id="ARBA00022737"/>
    </source>
</evidence>
<feature type="region of interest" description="Disordered" evidence="9">
    <location>
        <begin position="217"/>
        <end position="251"/>
    </location>
</feature>
<evidence type="ECO:0000256" key="1">
    <source>
        <dbReference type="ARBA" id="ARBA00004123"/>
    </source>
</evidence>
<dbReference type="GO" id="GO:0003700">
    <property type="term" value="F:DNA-binding transcription factor activity"/>
    <property type="evidence" value="ECO:0007669"/>
    <property type="project" value="TreeGrafter"/>
</dbReference>
<evidence type="ECO:0000313" key="12">
    <source>
        <dbReference type="Proteomes" id="UP001172673"/>
    </source>
</evidence>
<comment type="subcellular location">
    <subcellularLocation>
        <location evidence="1">Nucleus</location>
    </subcellularLocation>
</comment>
<keyword evidence="12" id="KW-1185">Reference proteome</keyword>
<feature type="compositionally biased region" description="Polar residues" evidence="9">
    <location>
        <begin position="898"/>
        <end position="913"/>
    </location>
</feature>
<dbReference type="Proteomes" id="UP001172673">
    <property type="component" value="Unassembled WGS sequence"/>
</dbReference>
<dbReference type="EMBL" id="JAPDRK010000002">
    <property type="protein sequence ID" value="KAJ9615656.1"/>
    <property type="molecule type" value="Genomic_DNA"/>
</dbReference>
<feature type="region of interest" description="Disordered" evidence="9">
    <location>
        <begin position="1"/>
        <end position="43"/>
    </location>
</feature>
<dbReference type="InterPro" id="IPR013087">
    <property type="entry name" value="Znf_C2H2_type"/>
</dbReference>
<feature type="compositionally biased region" description="Polar residues" evidence="9">
    <location>
        <begin position="235"/>
        <end position="246"/>
    </location>
</feature>
<dbReference type="PANTHER" id="PTHR24404">
    <property type="entry name" value="ZINC FINGER PROTEIN"/>
    <property type="match status" value="1"/>
</dbReference>
<accession>A0AA39CPC2</accession>
<keyword evidence="5" id="KW-0862">Zinc</keyword>
<keyword evidence="6" id="KW-0238">DNA-binding</keyword>
<evidence type="ECO:0000256" key="4">
    <source>
        <dbReference type="ARBA" id="ARBA00022771"/>
    </source>
</evidence>
<dbReference type="PANTHER" id="PTHR24404:SF114">
    <property type="entry name" value="KLUMPFUSS, ISOFORM B-RELATED"/>
    <property type="match status" value="1"/>
</dbReference>
<feature type="compositionally biased region" description="Low complexity" evidence="9">
    <location>
        <begin position="220"/>
        <end position="234"/>
    </location>
</feature>
<dbReference type="SMART" id="SM00355">
    <property type="entry name" value="ZnF_C2H2"/>
    <property type="match status" value="6"/>
</dbReference>
<keyword evidence="7" id="KW-0539">Nucleus</keyword>
<evidence type="ECO:0000256" key="6">
    <source>
        <dbReference type="ARBA" id="ARBA00023125"/>
    </source>
</evidence>
<keyword evidence="4 8" id="KW-0863">Zinc-finger</keyword>
<dbReference type="Gene3D" id="3.30.160.60">
    <property type="entry name" value="Classic Zinc Finger"/>
    <property type="match status" value="1"/>
</dbReference>
<gene>
    <name evidence="11" type="ORF">H2200_001732</name>
</gene>
<evidence type="ECO:0000256" key="2">
    <source>
        <dbReference type="ARBA" id="ARBA00022723"/>
    </source>
</evidence>
<evidence type="ECO:0000256" key="8">
    <source>
        <dbReference type="PROSITE-ProRule" id="PRU00042"/>
    </source>
</evidence>
<feature type="domain" description="C2H2-type" evidence="10">
    <location>
        <begin position="702"/>
        <end position="729"/>
    </location>
</feature>
<keyword evidence="3" id="KW-0677">Repeat</keyword>
<dbReference type="SUPFAM" id="SSF57667">
    <property type="entry name" value="beta-beta-alpha zinc fingers"/>
    <property type="match status" value="1"/>
</dbReference>
<evidence type="ECO:0000313" key="11">
    <source>
        <dbReference type="EMBL" id="KAJ9615656.1"/>
    </source>
</evidence>
<feature type="domain" description="C2H2-type" evidence="10">
    <location>
        <begin position="728"/>
        <end position="758"/>
    </location>
</feature>
<evidence type="ECO:0000259" key="10">
    <source>
        <dbReference type="PROSITE" id="PS50157"/>
    </source>
</evidence>
<sequence>MAKQSSQPRQQNSYQARVAGTNAPFRLPEDGGASASTLHSALSSDSDLTGLQGAFSAMHSSTDQTPRNSFSSSNDPFLDFSLDYSLDLSQGDSQYTLASSASSVNPRHLHSSASDINSVPSHRTGADPWTHVDATVGPASALPDMNSDGPGLPSGHLRTPTHARGRSSASEQTTFIDSAYATGSRKSHHASEVESLGEQHSDIMEQRNINNAPAFHTQAPSQISSDSSTITPTPFQNQQHLLTSGHPSVRRPQRRENEFFCHECNFQAKTRSEFKKHSARHTRNFKCTVEDCPQNKKGFATINDRDRHMKAVHKISNRPSKSYKCFGEGCTKSDKLWPRLDNFKQHLKKMHGEENVSSLLQASVEWWEHQTQQGAEVNTASFGAPQNSFMSSSAMSVCEQFDAFGNNYSNSNTSYLSPSSRGSDMTRSVSQGMAPQQQRPTPLDPRLRSPQQLARRRISSPHNVSYPQRHPGGPLLTATGFAPAPAPMQKTRSHADYSAYQDLSQPQNGFTNQAVNFHFTPVTAFTHSPTTLQAPYSFSPSFENEQPRRVKKARTVAGPDINSHRVPADFASSQRVQPVPLEVRGQQDDFLPFVGSNPTAENMSLASPHQDYQVNIIQAPASPSKSGIEKRLENEIHSFLAKHRAKAGAKTLSDEEIVQHFRLALQSSDTMTTTSSVGPVSKAADAKSPGGIRCPATKEIYFVCPTCKKPKKRQSDLNKHMQRHSKPYGCVFDKCHKTFGSKNDWKRHEQTQHEQQECWRCHVCAEVFFDDQSHYVEHMHLVHRTPNPEESARHNRVARNYQGRFWCGFCCEIITHPKADVEAINIRFDHVANHFMQDKRESKDWVELTGKGKTKKEMQEEQSQTTTEEEEDDVLGTSQNASGSTPTPSSQQSAASPMEQTGSQGSSSPNDAQSGMPDLQDVDVSQLMTAQDYSRLTPSQTRLQARQVSEQFIVCCQCSQYSNPSISSMCMDCNHRLCNGCTLEVVKMFQEQDPGGL</sequence>
<dbReference type="PROSITE" id="PS50157">
    <property type="entry name" value="ZINC_FINGER_C2H2_2"/>
    <property type="match status" value="2"/>
</dbReference>
<evidence type="ECO:0000256" key="9">
    <source>
        <dbReference type="SAM" id="MobiDB-lite"/>
    </source>
</evidence>
<feature type="compositionally biased region" description="Low complexity" evidence="9">
    <location>
        <begin position="881"/>
        <end position="897"/>
    </location>
</feature>
<dbReference type="GO" id="GO:0006357">
    <property type="term" value="P:regulation of transcription by RNA polymerase II"/>
    <property type="evidence" value="ECO:0007669"/>
    <property type="project" value="TreeGrafter"/>
</dbReference>
<feature type="compositionally biased region" description="Polar residues" evidence="9">
    <location>
        <begin position="421"/>
        <end position="440"/>
    </location>
</feature>
<feature type="region of interest" description="Disordered" evidence="9">
    <location>
        <begin position="414"/>
        <end position="475"/>
    </location>
</feature>
<dbReference type="GO" id="GO:0005634">
    <property type="term" value="C:nucleus"/>
    <property type="evidence" value="ECO:0007669"/>
    <property type="project" value="UniProtKB-SubCell"/>
</dbReference>
<feature type="region of interest" description="Disordered" evidence="9">
    <location>
        <begin position="846"/>
        <end position="918"/>
    </location>
</feature>
<feature type="compositionally biased region" description="Polar residues" evidence="9">
    <location>
        <begin position="1"/>
        <end position="15"/>
    </location>
</feature>
<keyword evidence="2" id="KW-0479">Metal-binding</keyword>
<dbReference type="PROSITE" id="PS00028">
    <property type="entry name" value="ZINC_FINGER_C2H2_1"/>
    <property type="match status" value="1"/>
</dbReference>
<feature type="compositionally biased region" description="Low complexity" evidence="9">
    <location>
        <begin position="33"/>
        <end position="43"/>
    </location>
</feature>
<dbReference type="AlphaFoldDB" id="A0AA39CPC2"/>
<proteinExistence type="predicted"/>
<evidence type="ECO:0000256" key="7">
    <source>
        <dbReference type="ARBA" id="ARBA00023242"/>
    </source>
</evidence>
<dbReference type="GO" id="GO:0008270">
    <property type="term" value="F:zinc ion binding"/>
    <property type="evidence" value="ECO:0007669"/>
    <property type="project" value="UniProtKB-KW"/>
</dbReference>
<organism evidence="11 12">
    <name type="scientific">Cladophialophora chaetospira</name>
    <dbReference type="NCBI Taxonomy" id="386627"/>
    <lineage>
        <taxon>Eukaryota</taxon>
        <taxon>Fungi</taxon>
        <taxon>Dikarya</taxon>
        <taxon>Ascomycota</taxon>
        <taxon>Pezizomycotina</taxon>
        <taxon>Eurotiomycetes</taxon>
        <taxon>Chaetothyriomycetidae</taxon>
        <taxon>Chaetothyriales</taxon>
        <taxon>Herpotrichiellaceae</taxon>
        <taxon>Cladophialophora</taxon>
    </lineage>
</organism>
<reference evidence="11" key="1">
    <citation type="submission" date="2022-10" db="EMBL/GenBank/DDBJ databases">
        <title>Culturing micro-colonial fungi from biological soil crusts in the Mojave desert and describing Neophaeococcomyces mojavensis, and introducing the new genera and species Taxawa tesnikishii.</title>
        <authorList>
            <person name="Kurbessoian T."/>
            <person name="Stajich J.E."/>
        </authorList>
    </citation>
    <scope>NUCLEOTIDE SEQUENCE</scope>
    <source>
        <strain evidence="11">TK_41</strain>
    </source>
</reference>
<feature type="region of interest" description="Disordered" evidence="9">
    <location>
        <begin position="99"/>
        <end position="173"/>
    </location>
</feature>
<dbReference type="InterPro" id="IPR050589">
    <property type="entry name" value="Ikaros_C2H2-ZF"/>
</dbReference>
<protein>
    <recommendedName>
        <fullName evidence="10">C2H2-type domain-containing protein</fullName>
    </recommendedName>
</protein>
<name>A0AA39CPC2_9EURO</name>
<comment type="caution">
    <text evidence="11">The sequence shown here is derived from an EMBL/GenBank/DDBJ whole genome shotgun (WGS) entry which is preliminary data.</text>
</comment>
<evidence type="ECO:0000256" key="5">
    <source>
        <dbReference type="ARBA" id="ARBA00022833"/>
    </source>
</evidence>
<dbReference type="InterPro" id="IPR036236">
    <property type="entry name" value="Znf_C2H2_sf"/>
</dbReference>
<dbReference type="GO" id="GO:0000978">
    <property type="term" value="F:RNA polymerase II cis-regulatory region sequence-specific DNA binding"/>
    <property type="evidence" value="ECO:0007669"/>
    <property type="project" value="TreeGrafter"/>
</dbReference>
<feature type="compositionally biased region" description="Polar residues" evidence="9">
    <location>
        <begin position="99"/>
        <end position="121"/>
    </location>
</feature>